<dbReference type="EMBL" id="BMWG01000002">
    <property type="protein sequence ID" value="GGZ21542.1"/>
    <property type="molecule type" value="Genomic_DNA"/>
</dbReference>
<evidence type="ECO:0000256" key="1">
    <source>
        <dbReference type="SAM" id="SignalP"/>
    </source>
</evidence>
<reference evidence="3" key="2">
    <citation type="submission" date="2020-09" db="EMBL/GenBank/DDBJ databases">
        <authorList>
            <person name="Sun Q."/>
            <person name="Ohkuma M."/>
        </authorList>
    </citation>
    <scope>NUCLEOTIDE SEQUENCE</scope>
    <source>
        <strain evidence="3">JCM 4988</strain>
    </source>
</reference>
<dbReference type="AlphaFoldDB" id="A0A918UMM9"/>
<dbReference type="Gene3D" id="2.60.120.260">
    <property type="entry name" value="Galactose-binding domain-like"/>
    <property type="match status" value="1"/>
</dbReference>
<dbReference type="InterPro" id="IPR006946">
    <property type="entry name" value="DGR2-like_dom"/>
</dbReference>
<dbReference type="InterPro" id="IPR027576">
    <property type="entry name" value="Choice_anch_C_dom"/>
</dbReference>
<dbReference type="NCBIfam" id="TIGR04362">
    <property type="entry name" value="choice_anch_C"/>
    <property type="match status" value="1"/>
</dbReference>
<reference evidence="3" key="1">
    <citation type="journal article" date="2014" name="Int. J. Syst. Evol. Microbiol.">
        <title>Complete genome sequence of Corynebacterium casei LMG S-19264T (=DSM 44701T), isolated from a smear-ripened cheese.</title>
        <authorList>
            <consortium name="US DOE Joint Genome Institute (JGI-PGF)"/>
            <person name="Walter F."/>
            <person name="Albersmeier A."/>
            <person name="Kalinowski J."/>
            <person name="Ruckert C."/>
        </authorList>
    </citation>
    <scope>NUCLEOTIDE SEQUENCE</scope>
    <source>
        <strain evidence="3">JCM 4988</strain>
    </source>
</reference>
<keyword evidence="4" id="KW-1185">Reference proteome</keyword>
<dbReference type="Proteomes" id="UP000630936">
    <property type="component" value="Unassembled WGS sequence"/>
</dbReference>
<accession>A0A918UMM9</accession>
<gene>
    <name evidence="3" type="ORF">GCM10010387_13260</name>
</gene>
<evidence type="ECO:0000313" key="4">
    <source>
        <dbReference type="Proteomes" id="UP000630936"/>
    </source>
</evidence>
<feature type="signal peptide" evidence="1">
    <location>
        <begin position="1"/>
        <end position="32"/>
    </location>
</feature>
<proteinExistence type="predicted"/>
<feature type="domain" description="DUF642" evidence="2">
    <location>
        <begin position="40"/>
        <end position="194"/>
    </location>
</feature>
<sequence>MFSLRASAASAASAAVAALLLAGAGVSSGAVAAPPPVSRFHDGSFEYPRAPANLFTPYFPGEDIGPWSVSLGAVDLIGAGTWQAAEGDQSVDLNGTSAVSQTFTTTPGTAYTVTYALAGNPTDTAPAVKTGKVLIDGQEFQNFSFDVTGKTYAAMGYVNRQFAFVANASTTTIAFVSTTGPTAANGPVIDDVRVEARSSCPSSCDHRDAAHR</sequence>
<protein>
    <recommendedName>
        <fullName evidence="2">DUF642 domain-containing protein</fullName>
    </recommendedName>
</protein>
<dbReference type="RefSeq" id="WP_190121903.1">
    <property type="nucleotide sequence ID" value="NZ_BMWG01000002.1"/>
</dbReference>
<keyword evidence="1" id="KW-0732">Signal</keyword>
<feature type="chain" id="PRO_5037081576" description="DUF642 domain-containing protein" evidence="1">
    <location>
        <begin position="33"/>
        <end position="212"/>
    </location>
</feature>
<dbReference type="Pfam" id="PF04862">
    <property type="entry name" value="DUF642"/>
    <property type="match status" value="1"/>
</dbReference>
<name>A0A918UMM9_9ACTN</name>
<comment type="caution">
    <text evidence="3">The sequence shown here is derived from an EMBL/GenBank/DDBJ whole genome shotgun (WGS) entry which is preliminary data.</text>
</comment>
<evidence type="ECO:0000259" key="2">
    <source>
        <dbReference type="Pfam" id="PF04862"/>
    </source>
</evidence>
<evidence type="ECO:0000313" key="3">
    <source>
        <dbReference type="EMBL" id="GGZ21542.1"/>
    </source>
</evidence>
<organism evidence="3 4">
    <name type="scientific">Streptomyces inusitatus</name>
    <dbReference type="NCBI Taxonomy" id="68221"/>
    <lineage>
        <taxon>Bacteria</taxon>
        <taxon>Bacillati</taxon>
        <taxon>Actinomycetota</taxon>
        <taxon>Actinomycetes</taxon>
        <taxon>Kitasatosporales</taxon>
        <taxon>Streptomycetaceae</taxon>
        <taxon>Streptomyces</taxon>
    </lineage>
</organism>